<evidence type="ECO:0000256" key="2">
    <source>
        <dbReference type="SAM" id="MobiDB-lite"/>
    </source>
</evidence>
<comment type="caution">
    <text evidence="4">The sequence shown here is derived from an EMBL/GenBank/DDBJ whole genome shotgun (WGS) entry which is preliminary data.</text>
</comment>
<dbReference type="Proteomes" id="UP001141422">
    <property type="component" value="Unassembled WGS sequence"/>
</dbReference>
<keyword evidence="5" id="KW-1185">Reference proteome</keyword>
<evidence type="ECO:0000313" key="5">
    <source>
        <dbReference type="Proteomes" id="UP001141422"/>
    </source>
</evidence>
<accession>A0ABT4IHY5</accession>
<organism evidence="4 5">
    <name type="scientific">Methanocorpusculum petauri</name>
    <dbReference type="NCBI Taxonomy" id="3002863"/>
    <lineage>
        <taxon>Archaea</taxon>
        <taxon>Methanobacteriati</taxon>
        <taxon>Methanobacteriota</taxon>
        <taxon>Stenosarchaea group</taxon>
        <taxon>Methanomicrobia</taxon>
        <taxon>Methanomicrobiales</taxon>
        <taxon>Methanocorpusculaceae</taxon>
        <taxon>Methanocorpusculum</taxon>
    </lineage>
</organism>
<proteinExistence type="predicted"/>
<keyword evidence="3" id="KW-1133">Transmembrane helix</keyword>
<dbReference type="InterPro" id="IPR013378">
    <property type="entry name" value="InlB-like_B-rpt"/>
</dbReference>
<dbReference type="EMBL" id="JAPTGB010000022">
    <property type="protein sequence ID" value="MCZ0861358.1"/>
    <property type="molecule type" value="Genomic_DNA"/>
</dbReference>
<protein>
    <submittedName>
        <fullName evidence="4">InlB B-repeat-containing protein</fullName>
    </submittedName>
</protein>
<dbReference type="RefSeq" id="WP_268925547.1">
    <property type="nucleotide sequence ID" value="NZ_JAPTGB010000022.1"/>
</dbReference>
<gene>
    <name evidence="4" type="ORF">O0S10_09015</name>
</gene>
<dbReference type="NCBIfam" id="TIGR02543">
    <property type="entry name" value="List_Bact_rpt"/>
    <property type="match status" value="1"/>
</dbReference>
<sequence>MKKNILLAVAVVLLCVLAVGIVSAGETTPSVQTFEELKTKLAAGGTVVLANDMSGDYSTSVAVKSVETILDLNGKTLSVNCTAGKNTGFIIVNGTADQQGKLTVKNGTITLIQQHETYKWATIFFASEYGTVVIEDGTYSAPAFVVGGNGDGTHTPPTIEIKGGKLTSTEDAVIFLSAKNTKLTMTGGEISGPNGIEIVSGTVDIQGGSVTATSDYAQEISAPSSGSIGNGGTAILLRTTTSYDGNIALTISDTAKITSEKGVAIRSFIRTTDLKNKDNSAKTASVTISGGTIEGKIASFRCDHYASDQQVLSNPFTQITGGTFIVHTFADLKACLETGANVKLGEGITGTYTDDSDRVYIDKVTSTLDLNGKTLTVTRLNGDGNKGFIKINGTSSSLGSLTVTDSTGNGEIILNKGSSGGATLFFVSNYGKIIIDDKDITLTAPQSVIGGNGDGTHTPPTIEIKGGTLTSTEGAAIFLSAENTKMTMTEGSVTGKSGLEIVSGTYTISGGTITGNGDHLEEVATPSSGSLEDGSGIVLRTTTSYDGNIALAISGTAKIASEKGVAIRNYVRNTDLTDSKTFSVEIKDSAKIEGKVAAIANQKYAEESPAFTASTFTLSGGNYLAPSYETLLVGEPKVQYTEGYAMSDTPVKDGYYAPIVVQKQDSPASCDSETKVVTVSDGTAVASTTNPKEVTVTPAGSDKITLTLTYENVPTVSDDGKTVTPQNPADLSNVKAVYNEITVPETSGVVQAKLTLAVTSGTELLDSDNLPTISTEINEDAKTKLQGTATLISMVTVDITKIKSKNPTLTLTFKVPKSWFTGKDLSAVRAYHFDGTNLVDKGTPQRTEDRTDYVFTITASEASPWLLGLRAATPTPTYQPISSSGDGNMDGALRVLFETSGGSFISPATGLSYGDKLTAPANPVKDGYTFAGWYKDSACTQSWSFSDGISGDMTLYAKWTGGSSSSQSSSSQQSGTTTQPTAKATPASTQAQSGTTATTAAPVSTTAAGVTPTLTQAPAPVAGLLFGLLIAGVFLRRRE</sequence>
<evidence type="ECO:0000256" key="1">
    <source>
        <dbReference type="ARBA" id="ARBA00004196"/>
    </source>
</evidence>
<feature type="region of interest" description="Disordered" evidence="2">
    <location>
        <begin position="962"/>
        <end position="1002"/>
    </location>
</feature>
<name>A0ABT4IHY5_9EURY</name>
<dbReference type="InterPro" id="IPR042229">
    <property type="entry name" value="Listeria/Bacterioides_rpt_sf"/>
</dbReference>
<dbReference type="Pfam" id="PF09479">
    <property type="entry name" value="Flg_new"/>
    <property type="match status" value="1"/>
</dbReference>
<feature type="transmembrane region" description="Helical" evidence="3">
    <location>
        <begin position="1017"/>
        <end position="1035"/>
    </location>
</feature>
<reference evidence="4" key="1">
    <citation type="submission" date="2022-12" db="EMBL/GenBank/DDBJ databases">
        <title>Isolation and characterisation of novel Methanocorpusculum spp. from native Australian herbivores indicates the genus is ancestrally host-associated.</title>
        <authorList>
            <person name="Volmer J.G."/>
            <person name="Soo R.M."/>
            <person name="Evans P.N."/>
            <person name="Hoedt E.C."/>
            <person name="Astorga Alsina A.L."/>
            <person name="Woodcroft B.J."/>
            <person name="Tyson G.W."/>
            <person name="Hugenholtz P."/>
            <person name="Morrison M."/>
        </authorList>
    </citation>
    <scope>NUCLEOTIDE SEQUENCE</scope>
    <source>
        <strain evidence="4">MG</strain>
    </source>
</reference>
<evidence type="ECO:0000256" key="3">
    <source>
        <dbReference type="SAM" id="Phobius"/>
    </source>
</evidence>
<keyword evidence="3" id="KW-0472">Membrane</keyword>
<dbReference type="Gene3D" id="2.60.40.4270">
    <property type="entry name" value="Listeria-Bacteroides repeat domain"/>
    <property type="match status" value="1"/>
</dbReference>
<comment type="subcellular location">
    <subcellularLocation>
        <location evidence="1">Cell envelope</location>
    </subcellularLocation>
</comment>
<evidence type="ECO:0000313" key="4">
    <source>
        <dbReference type="EMBL" id="MCZ0861358.1"/>
    </source>
</evidence>
<keyword evidence="3" id="KW-0812">Transmembrane</keyword>